<reference evidence="6 7" key="1">
    <citation type="submission" date="2018-08" db="EMBL/GenBank/DDBJ databases">
        <title>Recombination of ecologically and evolutionarily significant loci maintains genetic cohesion in the Pseudomonas syringae species complex.</title>
        <authorList>
            <person name="Dillon M."/>
            <person name="Thakur S."/>
            <person name="Almeida R.N.D."/>
            <person name="Weir B.S."/>
            <person name="Guttman D.S."/>
        </authorList>
    </citation>
    <scope>NUCLEOTIDE SEQUENCE [LARGE SCALE GENOMIC DNA]</scope>
    <source>
        <strain evidence="6 7">ICMP 14479</strain>
    </source>
</reference>
<dbReference type="RefSeq" id="WP_122300835.1">
    <property type="nucleotide sequence ID" value="NZ_RBUA01000904.1"/>
</dbReference>
<gene>
    <name evidence="6" type="ORF">ALP29_00200</name>
</gene>
<dbReference type="InterPro" id="IPR050216">
    <property type="entry name" value="LRR_domain-containing"/>
</dbReference>
<dbReference type="Proteomes" id="UP000280395">
    <property type="component" value="Unassembled WGS sequence"/>
</dbReference>
<keyword evidence="1" id="KW-0433">Leucine-rich repeat</keyword>
<dbReference type="Pfam" id="PF20178">
    <property type="entry name" value="ToxA_N"/>
    <property type="match status" value="1"/>
</dbReference>
<evidence type="ECO:0000256" key="4">
    <source>
        <dbReference type="SAM" id="MobiDB-lite"/>
    </source>
</evidence>
<evidence type="ECO:0000256" key="3">
    <source>
        <dbReference type="SAM" id="Coils"/>
    </source>
</evidence>
<protein>
    <recommendedName>
        <fullName evidence="5">Dermonecrotic toxin N-terminal domain-containing protein</fullName>
    </recommendedName>
</protein>
<feature type="region of interest" description="Disordered" evidence="4">
    <location>
        <begin position="1658"/>
        <end position="1682"/>
    </location>
</feature>
<dbReference type="SUPFAM" id="SSF52058">
    <property type="entry name" value="L domain-like"/>
    <property type="match status" value="1"/>
</dbReference>
<evidence type="ECO:0000256" key="1">
    <source>
        <dbReference type="ARBA" id="ARBA00022614"/>
    </source>
</evidence>
<dbReference type="PROSITE" id="PS51450">
    <property type="entry name" value="LRR"/>
    <property type="match status" value="1"/>
</dbReference>
<evidence type="ECO:0000256" key="2">
    <source>
        <dbReference type="ARBA" id="ARBA00022737"/>
    </source>
</evidence>
<feature type="compositionally biased region" description="Low complexity" evidence="4">
    <location>
        <begin position="1670"/>
        <end position="1682"/>
    </location>
</feature>
<dbReference type="Gene3D" id="3.80.10.10">
    <property type="entry name" value="Ribonuclease Inhibitor"/>
    <property type="match status" value="2"/>
</dbReference>
<evidence type="ECO:0000259" key="5">
    <source>
        <dbReference type="Pfam" id="PF20178"/>
    </source>
</evidence>
<dbReference type="SMART" id="SM00369">
    <property type="entry name" value="LRR_TYP"/>
    <property type="match status" value="5"/>
</dbReference>
<accession>A0A3M5V823</accession>
<comment type="caution">
    <text evidence="6">The sequence shown here is derived from an EMBL/GenBank/DDBJ whole genome shotgun (WGS) entry which is preliminary data.</text>
</comment>
<dbReference type="GO" id="GO:0005737">
    <property type="term" value="C:cytoplasm"/>
    <property type="evidence" value="ECO:0007669"/>
    <property type="project" value="TreeGrafter"/>
</dbReference>
<feature type="coiled-coil region" evidence="3">
    <location>
        <begin position="1382"/>
        <end position="1409"/>
    </location>
</feature>
<proteinExistence type="predicted"/>
<name>A0A3M5V823_PSESX</name>
<dbReference type="InterPro" id="IPR003591">
    <property type="entry name" value="Leu-rich_rpt_typical-subtyp"/>
</dbReference>
<dbReference type="EMBL" id="RBUA01000904">
    <property type="protein sequence ID" value="RMU53713.1"/>
    <property type="molecule type" value="Genomic_DNA"/>
</dbReference>
<dbReference type="PANTHER" id="PTHR48051">
    <property type="match status" value="1"/>
</dbReference>
<feature type="domain" description="Dermonecrotic toxin N-terminal" evidence="5">
    <location>
        <begin position="83"/>
        <end position="347"/>
    </location>
</feature>
<dbReference type="InterPro" id="IPR001611">
    <property type="entry name" value="Leu-rich_rpt"/>
</dbReference>
<organism evidence="6 7">
    <name type="scientific">Pseudomonas syringae pv. avii</name>
    <dbReference type="NCBI Taxonomy" id="663959"/>
    <lineage>
        <taxon>Bacteria</taxon>
        <taxon>Pseudomonadati</taxon>
        <taxon>Pseudomonadota</taxon>
        <taxon>Gammaproteobacteria</taxon>
        <taxon>Pseudomonadales</taxon>
        <taxon>Pseudomonadaceae</taxon>
        <taxon>Pseudomonas</taxon>
        <taxon>Pseudomonas syringae</taxon>
    </lineage>
</organism>
<evidence type="ECO:0000313" key="7">
    <source>
        <dbReference type="Proteomes" id="UP000280395"/>
    </source>
</evidence>
<sequence length="1682" mass="186918">MPTPYPTTISQRLAVAATQVPPGFHTRLPAWLASASDDKRQALKNAPLDIANWQADASRQQHAPLKQAVEQSWAAQNKVDTALADLKTPQAFAAPLLQQAFKTRWGVEIDVRTTHLRLYAPLTIPLFPIETGGVKVWTVSLVDAALHNFDAAESEKTAFTADSSFITQPTTTGQFDTLPSVNSKVSIQTFVGLCRELDIGAQYQNYLKTFFGFKDAKRKASLRSTVIESLKAEAQTAVHLARLKKDGSERVLRTLQAQLKGISGLTLDGKTLLSHDLSLMDAPLAGIVLFAADLELHHSAVPVVAYIPGDPQAPLKYYHDGIAFIQDLIRKLRDADYQAFFSRFISHEHRAYFFANLHNRLSQVTWHHPVPGDPRPTWRAEPVANPNLQLHATKITGELYEHLYETKLNKLLNDARSIAVSSADADSKARWQRWAIVQKIGKALLEIAAFIATPFIPPLGLLMLGYTAYQLLDDVFEGIVDWAEGLKRQAFGHLMSTLEQMVQLGMFAVGAPIAEGLLRQALPREVWAFFERLHPVSSDDGKTRLWNPDLSPYAHDLQLPTASRPAADGLHAYGDKQILPLEGQHFAVNQQTGKAVLVHPSHLHAYQPPVIGNGKGAWLTPLDRPLTWDRSTLLRRLGPPAETLSETGLEQAQRISSTDDGALRKLYMDRQPPPPLLADSLKRIHIDQQLQDFIDQMNSDDPLVYAKADTQTQLWLLSQTGLWPESKTLRFLNAKGETVWQHPGRENAAVAQIHEAQMNNGDLLKTLLETLDESERKTVLEEDFGSPAPQLHVRAAKLRKQLARRAEDKRASMFDARYRGLELTTNARVQKLIDSTPGLPVSAAEEVLLSAHGQDLLDIDQGTLPSHLVERARWAAHQVRISRAYEGLYMGALETGDTHRLALHSLEKLPGWSPQVRLEVRDFKRDGHLRDAIGPAQAPIRRLLLRTIEGDYIPEDSKGTLLGETDFYTAVLQALPDAQRDALAMQIGQGPHLRETLRQHTLAHDELGALLAEVPLLKPSYDPTLVRLPGGMEGYDASPVTAGSSEGVSLESQLHALYPQLSPSQVTAVLAAMQNDPGTPWGTLQFLKKEFSQLETNLRTWQQNVPQTLVGTDLPLSRWRIAAEQQNRFLWSQKLIGAWRHNTPVDPAYDNGHLLQLNQPIYGELPALDTRLGHITTLEFQGYLTTRGTPGFLASFPGLRRLAISDMTLRTLPGEIGALTHLNALTLRGCALNLTTPTRAALANLTELHTLDLSHNPLVLAPNFENMANLRTLNLSHCGISIFPTGLLNRPRLANANLSHNNLRRLPEALYSLPASAAKAYDLSGNPLTRATLERIKTYCQSTGEHFGVQANPDEVRLVQALYPTYNVPEANQFIFRLPGGLDDSMANLVRLKADYERLQADLQEWVVDVPESHPVTNLPMDEQIRPQQQLIRAEIRALLEQGWRRETSLDLSHDPLTQSHQMTLTLPLWGDLPRLNVDFKHISKLELRAQETTSIPEGFLERFPDLESLLIHRYALQDIPAGVFKLPKLTTLSLTQCNLRLTPDGVAALSDLHDLEYLDLSDNPLALTPDVSKMSGLETLMMENTRLTEVPHGVFNLTSLTQLNLSDNHIAELPTDLLEVDPDSAAGFDLSDNPFSPAALAILRRYYNRTAVDFDVAQARQPAPDRSSSRSATSSETEGEE</sequence>
<dbReference type="Pfam" id="PF00560">
    <property type="entry name" value="LRR_1"/>
    <property type="match status" value="1"/>
</dbReference>
<dbReference type="InterPro" id="IPR046673">
    <property type="entry name" value="ToxA_N"/>
</dbReference>
<dbReference type="InterPro" id="IPR032675">
    <property type="entry name" value="LRR_dom_sf"/>
</dbReference>
<dbReference type="PANTHER" id="PTHR48051:SF46">
    <property type="entry name" value="LEUCINE RICH REPEAT-CONTAINING DOMAIN PROTEIN"/>
    <property type="match status" value="1"/>
</dbReference>
<evidence type="ECO:0000313" key="6">
    <source>
        <dbReference type="EMBL" id="RMU53713.1"/>
    </source>
</evidence>
<keyword evidence="2" id="KW-0677">Repeat</keyword>
<dbReference type="SMART" id="SM00365">
    <property type="entry name" value="LRR_SD22"/>
    <property type="match status" value="2"/>
</dbReference>
<keyword evidence="3" id="KW-0175">Coiled coil</keyword>